<proteinExistence type="predicted"/>
<accession>A0A0F9U973</accession>
<dbReference type="EMBL" id="LAZR01000131">
    <property type="protein sequence ID" value="KKN88174.1"/>
    <property type="molecule type" value="Genomic_DNA"/>
</dbReference>
<name>A0A0F9U973_9ZZZZ</name>
<reference evidence="2" key="1">
    <citation type="journal article" date="2015" name="Nature">
        <title>Complex archaea that bridge the gap between prokaryotes and eukaryotes.</title>
        <authorList>
            <person name="Spang A."/>
            <person name="Saw J.H."/>
            <person name="Jorgensen S.L."/>
            <person name="Zaremba-Niedzwiedzka K."/>
            <person name="Martijn J."/>
            <person name="Lind A.E."/>
            <person name="van Eijk R."/>
            <person name="Schleper C."/>
            <person name="Guy L."/>
            <person name="Ettema T.J."/>
        </authorList>
    </citation>
    <scope>NUCLEOTIDE SEQUENCE</scope>
</reference>
<gene>
    <name evidence="2" type="ORF">LCGC14_0252460</name>
</gene>
<evidence type="ECO:0000259" key="1">
    <source>
        <dbReference type="Pfam" id="PF22548"/>
    </source>
</evidence>
<dbReference type="Pfam" id="PF22548">
    <property type="entry name" value="AEP-TOTE"/>
    <property type="match status" value="1"/>
</dbReference>
<sequence length="519" mass="58613">MSRERFERLFRGNEDWYGQYEADPKTGAKLNAYTKAGPIPDGAWDRHLAGDKTGIGIVPISDAGTCHWGCIDLDDDETDHASLIQEVGVLGLPFVICRSKSGGAHLFLFFMEPIKPVHLLAKMKRWSELLGLTNPADDEGNAPPLEYFPKQIALSPGQKGNWLNLPYFGSDDTTRYCVDEAGEAMSLEAFLDHAESMRLTENELDVRQVQLGVDHDAFFLDGPPCLQTLHQTQIGKGSRNGALHNIGIFLKLKFPDSWEKVLEDYNENSGVVTPSLPADEIENIVRSLTRSDYVYKCKDAPIETLCKKTLCRKREFGIERFSRVAARAAFPPLGRLVSFENGRDDPLYELELAGRRMTLTPDELGSMTLFKRTAFRKTKIQVPQLKNVDWDTKVRDLIATHIVVEVPDDAGPLGQFLLRLMEFLMLRMKSDTDEDLLDNKPWEHKGRVYFRSLALIEFLENRRARDMNSVGIWSVIRNEGGGFTTLKVGGADLAVWWMPTPTKEQTQDYKEKGHDGPDF</sequence>
<dbReference type="AlphaFoldDB" id="A0A0F9U973"/>
<comment type="caution">
    <text evidence="2">The sequence shown here is derived from an EMBL/GenBank/DDBJ whole genome shotgun (WGS) entry which is preliminary data.</text>
</comment>
<dbReference type="InterPro" id="IPR054347">
    <property type="entry name" value="TOTE_primase"/>
</dbReference>
<protein>
    <recommendedName>
        <fullName evidence="1">TOTE conflict system primase domain-containing protein</fullName>
    </recommendedName>
</protein>
<organism evidence="2">
    <name type="scientific">marine sediment metagenome</name>
    <dbReference type="NCBI Taxonomy" id="412755"/>
    <lineage>
        <taxon>unclassified sequences</taxon>
        <taxon>metagenomes</taxon>
        <taxon>ecological metagenomes</taxon>
    </lineage>
</organism>
<feature type="domain" description="TOTE conflict system primase" evidence="1">
    <location>
        <begin position="15"/>
        <end position="177"/>
    </location>
</feature>
<evidence type="ECO:0000313" key="2">
    <source>
        <dbReference type="EMBL" id="KKN88174.1"/>
    </source>
</evidence>